<dbReference type="SUPFAM" id="SSF53756">
    <property type="entry name" value="UDP-Glycosyltransferase/glycogen phosphorylase"/>
    <property type="match status" value="1"/>
</dbReference>
<dbReference type="AlphaFoldDB" id="A0A1I1IC58"/>
<sequence>MKILLVINSLNGGGAEKIIVEFTRRLSRIKDIEVKFLVLSSKRAVYLNALVDADIEVMFLGKNEYNPWLIVKMIPIISQFDIVHVHLFPAQYFVGLASFLSRHRKKPALIFTEHSSHNKRLGKPCLRWLEKWIYFRYGSVIAVSQSVKNKVCSWINHRNIVKIPNGIPIDSISVAPIYSKVELAAQFGIPEGAKLMLMAARFEFPKRQDLLVQVLGLLPGNYHLLLAGSGTNESHVNAVALRNGVAERVRFLGFRDDIYSLMKSVDINVLWSDYEGMSGVVLEAMMAGKPYLGSDVEGINDIIPASDFLFDSLADLAAKVRILCENQAEAANCVEIGRRYAADYHLDIMVKRHVELYKSHIN</sequence>
<feature type="domain" description="Glycosyltransferase subfamily 4-like N-terminal" evidence="2">
    <location>
        <begin position="13"/>
        <end position="170"/>
    </location>
</feature>
<dbReference type="OrthoDB" id="7560678at2"/>
<evidence type="ECO:0000313" key="3">
    <source>
        <dbReference type="EMBL" id="SFC31808.1"/>
    </source>
</evidence>
<reference evidence="3 4" key="1">
    <citation type="submission" date="2016-10" db="EMBL/GenBank/DDBJ databases">
        <authorList>
            <person name="de Groot N.N."/>
        </authorList>
    </citation>
    <scope>NUCLEOTIDE SEQUENCE [LARGE SCALE GENOMIC DNA]</scope>
    <source>
        <strain evidence="3 4">DSM 22900</strain>
    </source>
</reference>
<gene>
    <name evidence="3" type="ORF">SAMN05421747_10896</name>
</gene>
<dbReference type="PANTHER" id="PTHR12526:SF630">
    <property type="entry name" value="GLYCOSYLTRANSFERASE"/>
    <property type="match status" value="1"/>
</dbReference>
<dbReference type="STRING" id="623281.SAMN05421747_10896"/>
<feature type="domain" description="Glycosyl transferase family 1" evidence="1">
    <location>
        <begin position="183"/>
        <end position="339"/>
    </location>
</feature>
<dbReference type="Proteomes" id="UP000199577">
    <property type="component" value="Unassembled WGS sequence"/>
</dbReference>
<organism evidence="3 4">
    <name type="scientific">Parapedobacter composti</name>
    <dbReference type="NCBI Taxonomy" id="623281"/>
    <lineage>
        <taxon>Bacteria</taxon>
        <taxon>Pseudomonadati</taxon>
        <taxon>Bacteroidota</taxon>
        <taxon>Sphingobacteriia</taxon>
        <taxon>Sphingobacteriales</taxon>
        <taxon>Sphingobacteriaceae</taxon>
        <taxon>Parapedobacter</taxon>
    </lineage>
</organism>
<dbReference type="RefSeq" id="WP_090973507.1">
    <property type="nucleotide sequence ID" value="NZ_FOLL01000008.1"/>
</dbReference>
<protein>
    <submittedName>
        <fullName evidence="3">Glycosyltransferase involved in cell wall bisynthesis</fullName>
    </submittedName>
</protein>
<evidence type="ECO:0000259" key="1">
    <source>
        <dbReference type="Pfam" id="PF00534"/>
    </source>
</evidence>
<accession>A0A1I1IC58</accession>
<name>A0A1I1IC58_9SPHI</name>
<dbReference type="InterPro" id="IPR001296">
    <property type="entry name" value="Glyco_trans_1"/>
</dbReference>
<dbReference type="EMBL" id="FOLL01000008">
    <property type="protein sequence ID" value="SFC31808.1"/>
    <property type="molecule type" value="Genomic_DNA"/>
</dbReference>
<dbReference type="GO" id="GO:0016757">
    <property type="term" value="F:glycosyltransferase activity"/>
    <property type="evidence" value="ECO:0007669"/>
    <property type="project" value="InterPro"/>
</dbReference>
<evidence type="ECO:0000259" key="2">
    <source>
        <dbReference type="Pfam" id="PF13439"/>
    </source>
</evidence>
<proteinExistence type="predicted"/>
<dbReference type="Pfam" id="PF00534">
    <property type="entry name" value="Glycos_transf_1"/>
    <property type="match status" value="1"/>
</dbReference>
<keyword evidence="3" id="KW-0808">Transferase</keyword>
<dbReference type="Gene3D" id="3.40.50.2000">
    <property type="entry name" value="Glycogen Phosphorylase B"/>
    <property type="match status" value="2"/>
</dbReference>
<evidence type="ECO:0000313" key="4">
    <source>
        <dbReference type="Proteomes" id="UP000199577"/>
    </source>
</evidence>
<dbReference type="Pfam" id="PF13439">
    <property type="entry name" value="Glyco_transf_4"/>
    <property type="match status" value="1"/>
</dbReference>
<dbReference type="PANTHER" id="PTHR12526">
    <property type="entry name" value="GLYCOSYLTRANSFERASE"/>
    <property type="match status" value="1"/>
</dbReference>
<dbReference type="InterPro" id="IPR028098">
    <property type="entry name" value="Glyco_trans_4-like_N"/>
</dbReference>
<keyword evidence="4" id="KW-1185">Reference proteome</keyword>